<dbReference type="InterPro" id="IPR036236">
    <property type="entry name" value="Znf_C2H2_sf"/>
</dbReference>
<keyword evidence="1" id="KW-0479">Metal-binding</keyword>
<feature type="compositionally biased region" description="Basic residues" evidence="2">
    <location>
        <begin position="62"/>
        <end position="71"/>
    </location>
</feature>
<dbReference type="EMBL" id="LNRQ01000001">
    <property type="protein sequence ID" value="KZN11325.1"/>
    <property type="molecule type" value="Genomic_DNA"/>
</dbReference>
<evidence type="ECO:0000259" key="3">
    <source>
        <dbReference type="PROSITE" id="PS50157"/>
    </source>
</evidence>
<dbReference type="EMBL" id="CP093343">
    <property type="protein sequence ID" value="WOG85056.1"/>
    <property type="molecule type" value="Genomic_DNA"/>
</dbReference>
<evidence type="ECO:0000256" key="2">
    <source>
        <dbReference type="SAM" id="MobiDB-lite"/>
    </source>
</evidence>
<dbReference type="KEGG" id="dcr:108223860"/>
<dbReference type="OrthoDB" id="1512953at2759"/>
<feature type="region of interest" description="Disordered" evidence="2">
    <location>
        <begin position="147"/>
        <end position="172"/>
    </location>
</feature>
<dbReference type="GO" id="GO:0008270">
    <property type="term" value="F:zinc ion binding"/>
    <property type="evidence" value="ECO:0007669"/>
    <property type="project" value="UniProtKB-KW"/>
</dbReference>
<evidence type="ECO:0000313" key="6">
    <source>
        <dbReference type="Proteomes" id="UP000077755"/>
    </source>
</evidence>
<evidence type="ECO:0000313" key="5">
    <source>
        <dbReference type="EMBL" id="WOG85056.1"/>
    </source>
</evidence>
<dbReference type="PROSITE" id="PS50157">
    <property type="entry name" value="ZINC_FINGER_C2H2_2"/>
    <property type="match status" value="1"/>
</dbReference>
<keyword evidence="1" id="KW-0862">Zinc</keyword>
<dbReference type="AlphaFoldDB" id="A0A166INS1"/>
<evidence type="ECO:0000256" key="1">
    <source>
        <dbReference type="PROSITE-ProRule" id="PRU00042"/>
    </source>
</evidence>
<dbReference type="Gramene" id="KZN11325">
    <property type="protein sequence ID" value="KZN11325"/>
    <property type="gene ID" value="DCAR_003981"/>
</dbReference>
<dbReference type="PANTHER" id="PTHR45730:SF109">
    <property type="entry name" value="ZINC FINGER PROTEIN KNUCKLES"/>
    <property type="match status" value="1"/>
</dbReference>
<reference evidence="5" key="2">
    <citation type="submission" date="2022-03" db="EMBL/GenBank/DDBJ databases">
        <title>Draft title - Genomic analysis of global carrot germplasm unveils the trajectory of domestication and the origin of high carotenoid orange carrot.</title>
        <authorList>
            <person name="Iorizzo M."/>
            <person name="Ellison S."/>
            <person name="Senalik D."/>
            <person name="Macko-Podgorni A."/>
            <person name="Grzebelus D."/>
            <person name="Bostan H."/>
            <person name="Rolling W."/>
            <person name="Curaba J."/>
            <person name="Simon P."/>
        </authorList>
    </citation>
    <scope>NUCLEOTIDE SEQUENCE</scope>
    <source>
        <tissue evidence="5">Leaf</tissue>
    </source>
</reference>
<feature type="region of interest" description="Disordered" evidence="2">
    <location>
        <begin position="59"/>
        <end position="94"/>
    </location>
</feature>
<accession>A0A166INS1</accession>
<reference evidence="4" key="1">
    <citation type="journal article" date="2016" name="Nat. Genet.">
        <title>A high-quality carrot genome assembly provides new insights into carotenoid accumulation and asterid genome evolution.</title>
        <authorList>
            <person name="Iorizzo M."/>
            <person name="Ellison S."/>
            <person name="Senalik D."/>
            <person name="Zeng P."/>
            <person name="Satapoomin P."/>
            <person name="Huang J."/>
            <person name="Bowman M."/>
            <person name="Iovene M."/>
            <person name="Sanseverino W."/>
            <person name="Cavagnaro P."/>
            <person name="Yildiz M."/>
            <person name="Macko-Podgorni A."/>
            <person name="Moranska E."/>
            <person name="Grzebelus E."/>
            <person name="Grzebelus D."/>
            <person name="Ashrafi H."/>
            <person name="Zheng Z."/>
            <person name="Cheng S."/>
            <person name="Spooner D."/>
            <person name="Van Deynze A."/>
            <person name="Simon P."/>
        </authorList>
    </citation>
    <scope>NUCLEOTIDE SEQUENCE [LARGE SCALE GENOMIC DNA]</scope>
    <source>
        <tissue evidence="4">Leaf</tissue>
    </source>
</reference>
<evidence type="ECO:0000313" key="4">
    <source>
        <dbReference type="EMBL" id="KZN11325.1"/>
    </source>
</evidence>
<protein>
    <recommendedName>
        <fullName evidence="3">C2H2-type domain-containing protein</fullName>
    </recommendedName>
</protein>
<dbReference type="SUPFAM" id="SSF57667">
    <property type="entry name" value="beta-beta-alpha zinc fingers"/>
    <property type="match status" value="1"/>
</dbReference>
<feature type="region of interest" description="Disordered" evidence="2">
    <location>
        <begin position="1"/>
        <end position="42"/>
    </location>
</feature>
<dbReference type="GO" id="GO:0003700">
    <property type="term" value="F:DNA-binding transcription factor activity"/>
    <property type="evidence" value="ECO:0007669"/>
    <property type="project" value="InterPro"/>
</dbReference>
<gene>
    <name evidence="4" type="ORF">DCAR_003981</name>
    <name evidence="5" type="ORF">DCAR_0104242</name>
</gene>
<sequence>MDAQKVQHSPSSNSPPRPNEIDAPALPQIPENSPKPKTAKTYPCRYCDKTFSTFMALGGHQNGHKRARGSHAGRAQTSLYRPYPATSRPNSGSDFMANKQSYLSMESSSSSTNTWRLLQEFYAKIPVKSAPPSLNCVPPAATALSLGVSSTPKTSEEVKEEDASGLDLDLKL</sequence>
<dbReference type="PANTHER" id="PTHR45730">
    <property type="entry name" value="ZINC FINGER PROTEIN JAGGED"/>
    <property type="match status" value="1"/>
</dbReference>
<name>A0A166INS1_DAUCS</name>
<keyword evidence="6" id="KW-1185">Reference proteome</keyword>
<dbReference type="InterPro" id="IPR013087">
    <property type="entry name" value="Znf_C2H2_type"/>
</dbReference>
<dbReference type="Gene3D" id="3.30.160.60">
    <property type="entry name" value="Classic Zinc Finger"/>
    <property type="match status" value="1"/>
</dbReference>
<dbReference type="InterPro" id="IPR045320">
    <property type="entry name" value="JAGGED/SL1-like"/>
</dbReference>
<dbReference type="Pfam" id="PF13912">
    <property type="entry name" value="zf-C2H2_6"/>
    <property type="match status" value="1"/>
</dbReference>
<dbReference type="Proteomes" id="UP000077755">
    <property type="component" value="Chromosome 1"/>
</dbReference>
<feature type="domain" description="C2H2-type" evidence="3">
    <location>
        <begin position="42"/>
        <end position="69"/>
    </location>
</feature>
<organism evidence="4">
    <name type="scientific">Daucus carota subsp. sativus</name>
    <name type="common">Carrot</name>
    <dbReference type="NCBI Taxonomy" id="79200"/>
    <lineage>
        <taxon>Eukaryota</taxon>
        <taxon>Viridiplantae</taxon>
        <taxon>Streptophyta</taxon>
        <taxon>Embryophyta</taxon>
        <taxon>Tracheophyta</taxon>
        <taxon>Spermatophyta</taxon>
        <taxon>Magnoliopsida</taxon>
        <taxon>eudicotyledons</taxon>
        <taxon>Gunneridae</taxon>
        <taxon>Pentapetalae</taxon>
        <taxon>asterids</taxon>
        <taxon>campanulids</taxon>
        <taxon>Apiales</taxon>
        <taxon>Apiaceae</taxon>
        <taxon>Apioideae</taxon>
        <taxon>Scandiceae</taxon>
        <taxon>Daucinae</taxon>
        <taxon>Daucus</taxon>
        <taxon>Daucus sect. Daucus</taxon>
    </lineage>
</organism>
<proteinExistence type="predicted"/>
<dbReference type="PROSITE" id="PS00028">
    <property type="entry name" value="ZINC_FINGER_C2H2_1"/>
    <property type="match status" value="1"/>
</dbReference>
<keyword evidence="1" id="KW-0863">Zinc-finger</keyword>